<feature type="region of interest" description="Disordered" evidence="1">
    <location>
        <begin position="27"/>
        <end position="77"/>
    </location>
</feature>
<evidence type="ECO:0008006" key="5">
    <source>
        <dbReference type="Google" id="ProtNLM"/>
    </source>
</evidence>
<protein>
    <recommendedName>
        <fullName evidence="5">Secreted protein</fullName>
    </recommendedName>
</protein>
<name>A0A367E751_9ACTN</name>
<evidence type="ECO:0000256" key="2">
    <source>
        <dbReference type="SAM" id="SignalP"/>
    </source>
</evidence>
<dbReference type="Proteomes" id="UP000253507">
    <property type="component" value="Unassembled WGS sequence"/>
</dbReference>
<keyword evidence="2" id="KW-0732">Signal</keyword>
<evidence type="ECO:0000313" key="4">
    <source>
        <dbReference type="Proteomes" id="UP000253507"/>
    </source>
</evidence>
<dbReference type="EMBL" id="QOIM01000046">
    <property type="protein sequence ID" value="RCG13813.1"/>
    <property type="molecule type" value="Genomic_DNA"/>
</dbReference>
<proteinExistence type="predicted"/>
<comment type="caution">
    <text evidence="3">The sequence shown here is derived from an EMBL/GenBank/DDBJ whole genome shotgun (WGS) entry which is preliminary data.</text>
</comment>
<evidence type="ECO:0000256" key="1">
    <source>
        <dbReference type="SAM" id="MobiDB-lite"/>
    </source>
</evidence>
<evidence type="ECO:0000313" key="3">
    <source>
        <dbReference type="EMBL" id="RCG13813.1"/>
    </source>
</evidence>
<accession>A0A367E751</accession>
<dbReference type="AlphaFoldDB" id="A0A367E751"/>
<gene>
    <name evidence="3" type="ORF">DQ392_30250</name>
</gene>
<dbReference type="RefSeq" id="WP_114018904.1">
    <property type="nucleotide sequence ID" value="NZ_QOIM01000046.1"/>
</dbReference>
<feature type="signal peptide" evidence="2">
    <location>
        <begin position="1"/>
        <end position="26"/>
    </location>
</feature>
<sequence>MKRSGIRVLVVTAGAAAAVATIVALRQDPSESPASPPEPGGGTSTSEVQQDQHDVQEHWTDRRMKEAEPAPMPHEGD</sequence>
<dbReference type="OrthoDB" id="4325869at2"/>
<organism evidence="3 4">
    <name type="scientific">Streptomyces reniochalinae</name>
    <dbReference type="NCBI Taxonomy" id="2250578"/>
    <lineage>
        <taxon>Bacteria</taxon>
        <taxon>Bacillati</taxon>
        <taxon>Actinomycetota</taxon>
        <taxon>Actinomycetes</taxon>
        <taxon>Kitasatosporales</taxon>
        <taxon>Streptomycetaceae</taxon>
        <taxon>Streptomyces</taxon>
    </lineage>
</organism>
<keyword evidence="4" id="KW-1185">Reference proteome</keyword>
<feature type="chain" id="PRO_5039269087" description="Secreted protein" evidence="2">
    <location>
        <begin position="27"/>
        <end position="77"/>
    </location>
</feature>
<reference evidence="3 4" key="1">
    <citation type="submission" date="2018-06" db="EMBL/GenBank/DDBJ databases">
        <title>Streptomyces reniochalinae sp. nov. and Streptomyces diacarnus sp. nov. from marine sponges.</title>
        <authorList>
            <person name="Li L."/>
        </authorList>
    </citation>
    <scope>NUCLEOTIDE SEQUENCE [LARGE SCALE GENOMIC DNA]</scope>
    <source>
        <strain evidence="3 4">LHW50302</strain>
    </source>
</reference>
<feature type="compositionally biased region" description="Basic and acidic residues" evidence="1">
    <location>
        <begin position="50"/>
        <end position="77"/>
    </location>
</feature>